<dbReference type="Pfam" id="PF00702">
    <property type="entry name" value="Hydrolase"/>
    <property type="match status" value="1"/>
</dbReference>
<dbReference type="SUPFAM" id="SSF56784">
    <property type="entry name" value="HAD-like"/>
    <property type="match status" value="1"/>
</dbReference>
<dbReference type="PANTHER" id="PTHR18901:SF38">
    <property type="entry name" value="PSEUDOURIDINE-5'-PHOSPHATASE"/>
    <property type="match status" value="1"/>
</dbReference>
<dbReference type="InterPro" id="IPR023214">
    <property type="entry name" value="HAD_sf"/>
</dbReference>
<dbReference type="InterPro" id="IPR036412">
    <property type="entry name" value="HAD-like_sf"/>
</dbReference>
<evidence type="ECO:0000256" key="1">
    <source>
        <dbReference type="SAM" id="MobiDB-lite"/>
    </source>
</evidence>
<dbReference type="CDD" id="cd07505">
    <property type="entry name" value="HAD_BPGM-like"/>
    <property type="match status" value="1"/>
</dbReference>
<dbReference type="Gene3D" id="1.10.150.240">
    <property type="entry name" value="Putative phosphatase, domain 2"/>
    <property type="match status" value="1"/>
</dbReference>
<dbReference type="InterPro" id="IPR023198">
    <property type="entry name" value="PGP-like_dom2"/>
</dbReference>
<evidence type="ECO:0000313" key="3">
    <source>
        <dbReference type="Proteomes" id="UP000270616"/>
    </source>
</evidence>
<dbReference type="SFLD" id="SFLDG01129">
    <property type="entry name" value="C1.5:_HAD__Beta-PGM__Phosphata"/>
    <property type="match status" value="1"/>
</dbReference>
<dbReference type="SFLD" id="SFLDS00003">
    <property type="entry name" value="Haloacid_Dehalogenase"/>
    <property type="match status" value="1"/>
</dbReference>
<sequence length="351" mass="36704">MRPRGRGPVPRNPPRGRRRTARAGVRRRGPRRTVCCSDRIHSPFSLYADPAGSTARGRVRTDRIPAMATSGPEQGTPGPTASSVEIGSSVGTSLPDALLCDMDGTLVDTEGHWFTAEAALMADHGVPWSTEDSMHMLGFALPETAAYMRGKGLQLTAEQIGAELESRVLEAIAADLPVRPGALELLVEARSAGVPLALVTNSSSALAGAVSTRLTALAQGHGISEPLFDVTVTGDLGLPAKPDPAPYVFAARRLAALYSEKGRPGATVHNMIAIEDSLTGLRSARAAGAVVVGVPNMAPLSPEAVSVAHVTPESLAGVTLSTLSRWIGEVRHTDAHPKPSDQLGDDGARHR</sequence>
<organism evidence="2 3">
    <name type="scientific">Kocuria soli</name>
    <dbReference type="NCBI Taxonomy" id="2485125"/>
    <lineage>
        <taxon>Bacteria</taxon>
        <taxon>Bacillati</taxon>
        <taxon>Actinomycetota</taxon>
        <taxon>Actinomycetes</taxon>
        <taxon>Micrococcales</taxon>
        <taxon>Micrococcaceae</taxon>
        <taxon>Kocuria</taxon>
    </lineage>
</organism>
<feature type="region of interest" description="Disordered" evidence="1">
    <location>
        <begin position="1"/>
        <end position="32"/>
    </location>
</feature>
<feature type="region of interest" description="Disordered" evidence="1">
    <location>
        <begin position="331"/>
        <end position="351"/>
    </location>
</feature>
<dbReference type="AlphaFoldDB" id="A0A3N3ZR43"/>
<dbReference type="EMBL" id="RKMF01000005">
    <property type="protein sequence ID" value="ROZ63736.1"/>
    <property type="molecule type" value="Genomic_DNA"/>
</dbReference>
<evidence type="ECO:0000313" key="2">
    <source>
        <dbReference type="EMBL" id="ROZ63736.1"/>
    </source>
</evidence>
<feature type="compositionally biased region" description="Basic residues" evidence="1">
    <location>
        <begin position="14"/>
        <end position="31"/>
    </location>
</feature>
<proteinExistence type="predicted"/>
<protein>
    <submittedName>
        <fullName evidence="2">HAD family phosphatase</fullName>
    </submittedName>
</protein>
<comment type="caution">
    <text evidence="2">The sequence shown here is derived from an EMBL/GenBank/DDBJ whole genome shotgun (WGS) entry which is preliminary data.</text>
</comment>
<gene>
    <name evidence="2" type="ORF">EDL96_05115</name>
</gene>
<accession>A0A3N3ZR43</accession>
<name>A0A3N3ZR43_9MICC</name>
<dbReference type="PANTHER" id="PTHR18901">
    <property type="entry name" value="2-DEOXYGLUCOSE-6-PHOSPHATE PHOSPHATASE 2"/>
    <property type="match status" value="1"/>
</dbReference>
<keyword evidence="3" id="KW-1185">Reference proteome</keyword>
<dbReference type="Gene3D" id="3.40.50.1000">
    <property type="entry name" value="HAD superfamily/HAD-like"/>
    <property type="match status" value="1"/>
</dbReference>
<reference evidence="2 3" key="1">
    <citation type="submission" date="2018-10" db="EMBL/GenBank/DDBJ databases">
        <title>Kocuria sp. M5W7-7, whole genome shotgun sequence.</title>
        <authorList>
            <person name="Tuo L."/>
        </authorList>
    </citation>
    <scope>NUCLEOTIDE SEQUENCE [LARGE SCALE GENOMIC DNA]</scope>
    <source>
        <strain evidence="2 3">M5W7-7</strain>
    </source>
</reference>
<dbReference type="Proteomes" id="UP000270616">
    <property type="component" value="Unassembled WGS sequence"/>
</dbReference>